<dbReference type="SUPFAM" id="SSF46934">
    <property type="entry name" value="UBA-like"/>
    <property type="match status" value="3"/>
</dbReference>
<dbReference type="PROSITE" id="PS50030">
    <property type="entry name" value="UBA"/>
    <property type="match status" value="3"/>
</dbReference>
<feature type="domain" description="Ubiquitin-like" evidence="2">
    <location>
        <begin position="85"/>
        <end position="155"/>
    </location>
</feature>
<dbReference type="PANTHER" id="PTHR12948">
    <property type="entry name" value="NEDD8 ULTIMATE BUSTER-1 BS4 PROTEIN"/>
    <property type="match status" value="1"/>
</dbReference>
<reference evidence="3 4" key="1">
    <citation type="submission" date="2024-05" db="EMBL/GenBank/DDBJ databases">
        <title>Genetic variation in Jamaican populations of the coffee berry borer (Hypothenemus hampei).</title>
        <authorList>
            <person name="Errbii M."/>
            <person name="Myrie A."/>
        </authorList>
    </citation>
    <scope>NUCLEOTIDE SEQUENCE [LARGE SCALE GENOMIC DNA]</scope>
    <source>
        <strain evidence="3">JA-Hopewell-2020-01-JO</strain>
        <tissue evidence="3">Whole body</tissue>
    </source>
</reference>
<dbReference type="CDD" id="cd17062">
    <property type="entry name" value="Ubl_NUB1"/>
    <property type="match status" value="1"/>
</dbReference>
<dbReference type="InterPro" id="IPR041207">
    <property type="entry name" value="NUB1_ubiquitin-like_dom"/>
</dbReference>
<evidence type="ECO:0000259" key="1">
    <source>
        <dbReference type="PROSITE" id="PS50030"/>
    </source>
</evidence>
<evidence type="ECO:0000259" key="2">
    <source>
        <dbReference type="PROSITE" id="PS50053"/>
    </source>
</evidence>
<dbReference type="InterPro" id="IPR039749">
    <property type="entry name" value="NUB1"/>
</dbReference>
<dbReference type="Gene3D" id="3.10.20.90">
    <property type="entry name" value="Phosphatidylinositol 3-kinase Catalytic Subunit, Chain A, domain 1"/>
    <property type="match status" value="1"/>
</dbReference>
<evidence type="ECO:0000313" key="3">
    <source>
        <dbReference type="EMBL" id="KAL1505617.1"/>
    </source>
</evidence>
<dbReference type="EMBL" id="JBDJPC010000004">
    <property type="protein sequence ID" value="KAL1505617.1"/>
    <property type="molecule type" value="Genomic_DNA"/>
</dbReference>
<dbReference type="InterPro" id="IPR029071">
    <property type="entry name" value="Ubiquitin-like_domsf"/>
</dbReference>
<organism evidence="3 4">
    <name type="scientific">Hypothenemus hampei</name>
    <name type="common">Coffee berry borer</name>
    <dbReference type="NCBI Taxonomy" id="57062"/>
    <lineage>
        <taxon>Eukaryota</taxon>
        <taxon>Metazoa</taxon>
        <taxon>Ecdysozoa</taxon>
        <taxon>Arthropoda</taxon>
        <taxon>Hexapoda</taxon>
        <taxon>Insecta</taxon>
        <taxon>Pterygota</taxon>
        <taxon>Neoptera</taxon>
        <taxon>Endopterygota</taxon>
        <taxon>Coleoptera</taxon>
        <taxon>Polyphaga</taxon>
        <taxon>Cucujiformia</taxon>
        <taxon>Curculionidae</taxon>
        <taxon>Scolytinae</taxon>
        <taxon>Hypothenemus</taxon>
    </lineage>
</organism>
<dbReference type="CDD" id="cd14291">
    <property type="entry name" value="UBA1_NUB1_like"/>
    <property type="match status" value="1"/>
</dbReference>
<dbReference type="SMART" id="SM00165">
    <property type="entry name" value="UBA"/>
    <property type="match status" value="3"/>
</dbReference>
<dbReference type="Pfam" id="PF18037">
    <property type="entry name" value="Ubiquitin_5"/>
    <property type="match status" value="1"/>
</dbReference>
<feature type="domain" description="UBA" evidence="1">
    <location>
        <begin position="428"/>
        <end position="468"/>
    </location>
</feature>
<dbReference type="InterPro" id="IPR015940">
    <property type="entry name" value="UBA"/>
</dbReference>
<feature type="domain" description="UBA" evidence="1">
    <location>
        <begin position="483"/>
        <end position="523"/>
    </location>
</feature>
<protein>
    <recommendedName>
        <fullName evidence="5">NEDD8 ultimate buster 1</fullName>
    </recommendedName>
</protein>
<dbReference type="Gene3D" id="1.10.8.10">
    <property type="entry name" value="DNA helicase RuvA subunit, C-terminal domain"/>
    <property type="match status" value="3"/>
</dbReference>
<dbReference type="AlphaFoldDB" id="A0ABD1EX52"/>
<dbReference type="Proteomes" id="UP001566132">
    <property type="component" value="Unassembled WGS sequence"/>
</dbReference>
<dbReference type="InterPro" id="IPR000626">
    <property type="entry name" value="Ubiquitin-like_dom"/>
</dbReference>
<proteinExistence type="predicted"/>
<comment type="caution">
    <text evidence="3">The sequence shown here is derived from an EMBL/GenBank/DDBJ whole genome shotgun (WGS) entry which is preliminary data.</text>
</comment>
<sequence length="597" mass="67833">MTSEKEDYLIQIRDKLRKEGIKLWLTPYLIESNGVSEVEIMKLSTSISESLNIPLSLCTEIIKELQINSLENLKQKSQFNDSGLATLKIKIVTQGKSPKKLTKEIMLNCRGADFKALICQELSLNTEKLKVISAGRVISDKDSLCNQGVKNGQQILGIILTESPEEFEKIENKTMEVETIKTDSKLLANDCSYMRLEDQFGNTIKIPEAERSALIVALTLHEKGRAALKREDFSTALVYFLESDQEFKNCSSALLNSVDNYALLDLDIAWCYLCLQSFTHLPEAEERLKRCKIKFSKIYGSNLERLIAVKGTPGNEACLLARLHLLQAVVLYHQNKRSESLLLFKHVECELQSLRVDEESVSSLVELGYSLAEARLGLRATGGDVTLAVNYIDENREKRYESRRKALAEEVLEKEKRKLGKCVDGKQYIEPNFVNILVNMGYNKEMARNALRVCNNVISDSIQYIQDNPTPGPSQSKSTEFNILIEELVPQLVEAGFDPRMAKIALQKFHGDLIQATEELLANDGIVPGDLSQFDDIKQTSIEDIRRKKQKLDEEKKEAFKRLKDDLSSMVEDDYLDINLVKEEMFLKMYLSMLEKK</sequence>
<dbReference type="InterPro" id="IPR009060">
    <property type="entry name" value="UBA-like_sf"/>
</dbReference>
<evidence type="ECO:0008006" key="5">
    <source>
        <dbReference type="Google" id="ProtNLM"/>
    </source>
</evidence>
<dbReference type="PANTHER" id="PTHR12948:SF3">
    <property type="entry name" value="NEDD8 ULTIMATE BUSTER 1"/>
    <property type="match status" value="1"/>
</dbReference>
<dbReference type="PROSITE" id="PS50053">
    <property type="entry name" value="UBIQUITIN_2"/>
    <property type="match status" value="1"/>
</dbReference>
<dbReference type="Pfam" id="PF00627">
    <property type="entry name" value="UBA"/>
    <property type="match status" value="1"/>
</dbReference>
<accession>A0ABD1EX52</accession>
<feature type="domain" description="UBA" evidence="1">
    <location>
        <begin position="355"/>
        <end position="395"/>
    </location>
</feature>
<evidence type="ECO:0000313" key="4">
    <source>
        <dbReference type="Proteomes" id="UP001566132"/>
    </source>
</evidence>
<dbReference type="SUPFAM" id="SSF54236">
    <property type="entry name" value="Ubiquitin-like"/>
    <property type="match status" value="1"/>
</dbReference>
<gene>
    <name evidence="3" type="ORF">ABEB36_005141</name>
</gene>
<name>A0ABD1EX52_HYPHA</name>
<keyword evidence="4" id="KW-1185">Reference proteome</keyword>